<evidence type="ECO:0000313" key="2">
    <source>
        <dbReference type="EMBL" id="GMI23548.1"/>
    </source>
</evidence>
<gene>
    <name evidence="2" type="ORF">TeGR_g12705</name>
</gene>
<dbReference type="Proteomes" id="UP001165060">
    <property type="component" value="Unassembled WGS sequence"/>
</dbReference>
<evidence type="ECO:0000313" key="3">
    <source>
        <dbReference type="Proteomes" id="UP001165060"/>
    </source>
</evidence>
<accession>A0ABQ6MC84</accession>
<evidence type="ECO:0008006" key="4">
    <source>
        <dbReference type="Google" id="ProtNLM"/>
    </source>
</evidence>
<organism evidence="2 3">
    <name type="scientific">Tetraparma gracilis</name>
    <dbReference type="NCBI Taxonomy" id="2962635"/>
    <lineage>
        <taxon>Eukaryota</taxon>
        <taxon>Sar</taxon>
        <taxon>Stramenopiles</taxon>
        <taxon>Ochrophyta</taxon>
        <taxon>Bolidophyceae</taxon>
        <taxon>Parmales</taxon>
        <taxon>Triparmaceae</taxon>
        <taxon>Tetraparma</taxon>
    </lineage>
</organism>
<proteinExistence type="predicted"/>
<protein>
    <recommendedName>
        <fullName evidence="4">Signal recognition particle SRP54 subunit M-domain domain-containing protein</fullName>
    </recommendedName>
</protein>
<reference evidence="2 3" key="1">
    <citation type="journal article" date="2023" name="Commun. Biol.">
        <title>Genome analysis of Parmales, the sister group of diatoms, reveals the evolutionary specialization of diatoms from phago-mixotrophs to photoautotrophs.</title>
        <authorList>
            <person name="Ban H."/>
            <person name="Sato S."/>
            <person name="Yoshikawa S."/>
            <person name="Yamada K."/>
            <person name="Nakamura Y."/>
            <person name="Ichinomiya M."/>
            <person name="Sato N."/>
            <person name="Blanc-Mathieu R."/>
            <person name="Endo H."/>
            <person name="Kuwata A."/>
            <person name="Ogata H."/>
        </authorList>
    </citation>
    <scope>NUCLEOTIDE SEQUENCE [LARGE SCALE GENOMIC DNA]</scope>
</reference>
<sequence length="223" mass="25040">MSSLLLSALRCRPATSSLRALPAPLAARLGAERPSLAQVRPLSSIINSVTGAFTDRALKKQEDTFQEQMEGMLKQERFTLKHFTEDLDKQLNSWTVKMTKVTGGSEEVEQIKKMQAVLVAIQDETTAKRGIMKLGRKEKAKAAEKAGVSLVQINEAISSFSRMKSMHKWLRERKERGAAMPKNQEDAQLMMRTDMQTGAAVTDEQKAMMKSMRKKAERRANKK</sequence>
<name>A0ABQ6MC84_9STRA</name>
<dbReference type="EMBL" id="BRYB01002662">
    <property type="protein sequence ID" value="GMI23548.1"/>
    <property type="molecule type" value="Genomic_DNA"/>
</dbReference>
<evidence type="ECO:0000256" key="1">
    <source>
        <dbReference type="SAM" id="MobiDB-lite"/>
    </source>
</evidence>
<feature type="region of interest" description="Disordered" evidence="1">
    <location>
        <begin position="198"/>
        <end position="223"/>
    </location>
</feature>
<comment type="caution">
    <text evidence="2">The sequence shown here is derived from an EMBL/GenBank/DDBJ whole genome shotgun (WGS) entry which is preliminary data.</text>
</comment>
<feature type="compositionally biased region" description="Basic residues" evidence="1">
    <location>
        <begin position="211"/>
        <end position="223"/>
    </location>
</feature>
<keyword evidence="3" id="KW-1185">Reference proteome</keyword>